<keyword evidence="6" id="KW-0732">Signal</keyword>
<proteinExistence type="predicted"/>
<dbReference type="OrthoDB" id="9808637at2"/>
<keyword evidence="8" id="KW-1185">Reference proteome</keyword>
<feature type="chain" id="PRO_5016413052" evidence="6">
    <location>
        <begin position="21"/>
        <end position="158"/>
    </location>
</feature>
<dbReference type="Pfam" id="PF02600">
    <property type="entry name" value="DsbB"/>
    <property type="match status" value="1"/>
</dbReference>
<evidence type="ECO:0000256" key="2">
    <source>
        <dbReference type="ARBA" id="ARBA00022692"/>
    </source>
</evidence>
<keyword evidence="2 5" id="KW-0812">Transmembrane</keyword>
<dbReference type="SUPFAM" id="SSF158442">
    <property type="entry name" value="DsbB-like"/>
    <property type="match status" value="1"/>
</dbReference>
<dbReference type="GO" id="GO:0016020">
    <property type="term" value="C:membrane"/>
    <property type="evidence" value="ECO:0007669"/>
    <property type="project" value="UniProtKB-SubCell"/>
</dbReference>
<evidence type="ECO:0000256" key="5">
    <source>
        <dbReference type="SAM" id="Phobius"/>
    </source>
</evidence>
<keyword evidence="4 5" id="KW-0472">Membrane</keyword>
<sequence length="158" mass="16396">MPSMLLLALLAAAAPLFARASEGIWGIAPCELCLWQRWPYWAAAALALAAALLPRGRRLLGGLAVLAVLGSGLVAGFHIGVEQGWWPSPLPGCQAPRALGGTGVEDMLRSLPAMPSKPCDAPTYLIPGLPLSMAAMNLLYALALAGLGLIFLRKGTTA</sequence>
<evidence type="ECO:0000313" key="7">
    <source>
        <dbReference type="EMBL" id="RAI58631.1"/>
    </source>
</evidence>
<feature type="signal peptide" evidence="6">
    <location>
        <begin position="1"/>
        <end position="20"/>
    </location>
</feature>
<dbReference type="GO" id="GO:0006457">
    <property type="term" value="P:protein folding"/>
    <property type="evidence" value="ECO:0007669"/>
    <property type="project" value="InterPro"/>
</dbReference>
<feature type="transmembrane region" description="Helical" evidence="5">
    <location>
        <begin position="36"/>
        <end position="53"/>
    </location>
</feature>
<evidence type="ECO:0000256" key="4">
    <source>
        <dbReference type="ARBA" id="ARBA00023136"/>
    </source>
</evidence>
<dbReference type="EMBL" id="QLIX01000008">
    <property type="protein sequence ID" value="RAI58631.1"/>
    <property type="molecule type" value="Genomic_DNA"/>
</dbReference>
<protein>
    <submittedName>
        <fullName evidence="7">Disulfide bond formation protein B</fullName>
    </submittedName>
</protein>
<accession>A0A327M5P9</accession>
<name>A0A327M5P9_9PROT</name>
<evidence type="ECO:0000256" key="6">
    <source>
        <dbReference type="SAM" id="SignalP"/>
    </source>
</evidence>
<dbReference type="InterPro" id="IPR003752">
    <property type="entry name" value="DiS_bond_form_DsbB/BdbC"/>
</dbReference>
<evidence type="ECO:0000256" key="3">
    <source>
        <dbReference type="ARBA" id="ARBA00022989"/>
    </source>
</evidence>
<dbReference type="InterPro" id="IPR023380">
    <property type="entry name" value="DsbB-like_sf"/>
</dbReference>
<dbReference type="RefSeq" id="WP_111470247.1">
    <property type="nucleotide sequence ID" value="NZ_QLIX01000008.1"/>
</dbReference>
<reference evidence="8" key="1">
    <citation type="submission" date="2018-06" db="EMBL/GenBank/DDBJ databases">
        <authorList>
            <person name="Khan S.A."/>
        </authorList>
    </citation>
    <scope>NUCLEOTIDE SEQUENCE [LARGE SCALE GENOMIC DNA]</scope>
    <source>
        <strain evidence="8">DB-1506</strain>
    </source>
</reference>
<evidence type="ECO:0000256" key="1">
    <source>
        <dbReference type="ARBA" id="ARBA00004141"/>
    </source>
</evidence>
<organism evidence="7 8">
    <name type="scientific">Roseicella frigidaeris</name>
    <dbReference type="NCBI Taxonomy" id="2230885"/>
    <lineage>
        <taxon>Bacteria</taxon>
        <taxon>Pseudomonadati</taxon>
        <taxon>Pseudomonadota</taxon>
        <taxon>Alphaproteobacteria</taxon>
        <taxon>Acetobacterales</taxon>
        <taxon>Roseomonadaceae</taxon>
        <taxon>Roseicella</taxon>
    </lineage>
</organism>
<gene>
    <name evidence="7" type="ORF">DOO78_13150</name>
</gene>
<keyword evidence="3 5" id="KW-1133">Transmembrane helix</keyword>
<dbReference type="AlphaFoldDB" id="A0A327M5P9"/>
<evidence type="ECO:0000313" key="8">
    <source>
        <dbReference type="Proteomes" id="UP000249065"/>
    </source>
</evidence>
<dbReference type="Proteomes" id="UP000249065">
    <property type="component" value="Unassembled WGS sequence"/>
</dbReference>
<feature type="transmembrane region" description="Helical" evidence="5">
    <location>
        <begin position="60"/>
        <end position="81"/>
    </location>
</feature>
<comment type="caution">
    <text evidence="7">The sequence shown here is derived from an EMBL/GenBank/DDBJ whole genome shotgun (WGS) entry which is preliminary data.</text>
</comment>
<dbReference type="Gene3D" id="1.20.1550.10">
    <property type="entry name" value="DsbB-like"/>
    <property type="match status" value="1"/>
</dbReference>
<dbReference type="GO" id="GO:0015035">
    <property type="term" value="F:protein-disulfide reductase activity"/>
    <property type="evidence" value="ECO:0007669"/>
    <property type="project" value="InterPro"/>
</dbReference>
<comment type="subcellular location">
    <subcellularLocation>
        <location evidence="1">Membrane</location>
        <topology evidence="1">Multi-pass membrane protein</topology>
    </subcellularLocation>
</comment>
<feature type="transmembrane region" description="Helical" evidence="5">
    <location>
        <begin position="131"/>
        <end position="152"/>
    </location>
</feature>